<dbReference type="AlphaFoldDB" id="A0A182IHT9"/>
<accession>A0A182IHT9</accession>
<dbReference type="Proteomes" id="UP000075840">
    <property type="component" value="Unassembled WGS sequence"/>
</dbReference>
<proteinExistence type="predicted"/>
<organism evidence="1 2">
    <name type="scientific">Anopheles arabiensis</name>
    <name type="common">Mosquito</name>
    <dbReference type="NCBI Taxonomy" id="7173"/>
    <lineage>
        <taxon>Eukaryota</taxon>
        <taxon>Metazoa</taxon>
        <taxon>Ecdysozoa</taxon>
        <taxon>Arthropoda</taxon>
        <taxon>Hexapoda</taxon>
        <taxon>Insecta</taxon>
        <taxon>Pterygota</taxon>
        <taxon>Neoptera</taxon>
        <taxon>Endopterygota</taxon>
        <taxon>Diptera</taxon>
        <taxon>Nematocera</taxon>
        <taxon>Culicoidea</taxon>
        <taxon>Culicidae</taxon>
        <taxon>Anophelinae</taxon>
        <taxon>Anopheles</taxon>
    </lineage>
</organism>
<reference evidence="1" key="1">
    <citation type="submission" date="2022-08" db="UniProtKB">
        <authorList>
            <consortium name="EnsemblMetazoa"/>
        </authorList>
    </citation>
    <scope>IDENTIFICATION</scope>
    <source>
        <strain evidence="1">Dongola</strain>
    </source>
</reference>
<evidence type="ECO:0000313" key="1">
    <source>
        <dbReference type="EnsemblMetazoa" id="AARA015012-PA"/>
    </source>
</evidence>
<protein>
    <submittedName>
        <fullName evidence="1">Uncharacterized protein</fullName>
    </submittedName>
</protein>
<name>A0A182IHT9_ANOAR</name>
<keyword evidence="2" id="KW-1185">Reference proteome</keyword>
<evidence type="ECO:0000313" key="2">
    <source>
        <dbReference type="Proteomes" id="UP000075840"/>
    </source>
</evidence>
<dbReference type="VEuPathDB" id="VectorBase:AARA015012"/>
<sequence length="47" mass="5291">MAPRMSPLLARATINVRCCKRNCWRLLVQSRRDGGCAGYGIVIRDGR</sequence>
<dbReference type="EMBL" id="APCN01005047">
    <property type="status" value="NOT_ANNOTATED_CDS"/>
    <property type="molecule type" value="Genomic_DNA"/>
</dbReference>
<dbReference type="EnsemblMetazoa" id="AARA015012-RA">
    <property type="protein sequence ID" value="AARA015012-PA"/>
    <property type="gene ID" value="AARA015012"/>
</dbReference>